<protein>
    <submittedName>
        <fullName evidence="8">3-hydroxybenzoate 6-hydroxylase</fullName>
    </submittedName>
</protein>
<evidence type="ECO:0000256" key="4">
    <source>
        <dbReference type="ARBA" id="ARBA00023002"/>
    </source>
</evidence>
<comment type="caution">
    <text evidence="8">The sequence shown here is derived from an EMBL/GenBank/DDBJ whole genome shotgun (WGS) entry which is preliminary data.</text>
</comment>
<dbReference type="AlphaFoldDB" id="A0A4S4FQH0"/>
<dbReference type="Gene3D" id="3.50.50.60">
    <property type="entry name" value="FAD/NAD(P)-binding domain"/>
    <property type="match status" value="1"/>
</dbReference>
<dbReference type="SUPFAM" id="SSF51905">
    <property type="entry name" value="FAD/NAD(P)-binding domain"/>
    <property type="match status" value="1"/>
</dbReference>
<evidence type="ECO:0000313" key="9">
    <source>
        <dbReference type="Proteomes" id="UP000307380"/>
    </source>
</evidence>
<dbReference type="GO" id="GO:0004497">
    <property type="term" value="F:monooxygenase activity"/>
    <property type="evidence" value="ECO:0007669"/>
    <property type="project" value="UniProtKB-KW"/>
</dbReference>
<reference evidence="8 9" key="1">
    <citation type="submission" date="2019-04" db="EMBL/GenBank/DDBJ databases">
        <authorList>
            <person name="Jiang L."/>
        </authorList>
    </citation>
    <scope>NUCLEOTIDE SEQUENCE [LARGE SCALE GENOMIC DNA]</scope>
    <source>
        <strain evidence="8 9">YIM 131861</strain>
    </source>
</reference>
<dbReference type="InterPro" id="IPR002938">
    <property type="entry name" value="FAD-bd"/>
</dbReference>
<name>A0A4S4FQH0_9MICO</name>
<accession>A0A4S4FQH0</accession>
<keyword evidence="9" id="KW-1185">Reference proteome</keyword>
<gene>
    <name evidence="8" type="ORF">E6C70_12350</name>
</gene>
<evidence type="ECO:0000256" key="1">
    <source>
        <dbReference type="ARBA" id="ARBA00001974"/>
    </source>
</evidence>
<dbReference type="Proteomes" id="UP000307380">
    <property type="component" value="Unassembled WGS sequence"/>
</dbReference>
<dbReference type="Pfam" id="PF01494">
    <property type="entry name" value="FAD_binding_3"/>
    <property type="match status" value="1"/>
</dbReference>
<feature type="compositionally biased region" description="Low complexity" evidence="6">
    <location>
        <begin position="51"/>
        <end position="66"/>
    </location>
</feature>
<feature type="domain" description="FAD-binding" evidence="7">
    <location>
        <begin position="96"/>
        <end position="434"/>
    </location>
</feature>
<sequence>MASSSSASASNTPSSCCTTGIPPAWGCYPTSSTRSSRRGPTSGRISRDPAPRSSRASPGRRSGPSSHHVLHPDDGSRHPSPFVQVEGVVVSRTDHEIIVVGGGIGGLGTALALAQSGIAVHILERAPQFSEVGAGLQVGANAVRALDRLGVLDEIYATAVFPERGVISDALTGQVLTTLDLGPSFTERFGYPYIVLHRNDVLTPLLEACRAHPHVTLENNRTISEITDEGDRMRIRCEDGHELTAKLVVGADGLNSKVRRLISTDEPVFSGYIAFRGATPIDKGTADADASDVHLWIGPNVHLMQYPVRSGTMYNQVAVFRTVWKDEGRPDWGTSEELIERFSATCEPVRSTVAAHADATAYPNFDKEPLRTFVAGRAVLIGDAAHPMLQYLGQGACQALEDGLALAAVLDGQVDDVSGLARYDALRVPRTTRCQRAARPWGESWHATDPILRAYRDRYLRLRRPDDYNEVAWLYDDALDDLLGPARRELETRR</sequence>
<keyword evidence="3" id="KW-0274">FAD</keyword>
<keyword evidence="5" id="KW-0503">Monooxygenase</keyword>
<dbReference type="InterPro" id="IPR036188">
    <property type="entry name" value="FAD/NAD-bd_sf"/>
</dbReference>
<proteinExistence type="predicted"/>
<keyword evidence="2" id="KW-0285">Flavoprotein</keyword>
<evidence type="ECO:0000259" key="7">
    <source>
        <dbReference type="Pfam" id="PF01494"/>
    </source>
</evidence>
<dbReference type="InterPro" id="IPR050493">
    <property type="entry name" value="FAD-dep_Monooxygenase_BioMet"/>
</dbReference>
<feature type="compositionally biased region" description="Low complexity" evidence="6">
    <location>
        <begin position="29"/>
        <end position="44"/>
    </location>
</feature>
<dbReference type="PRINTS" id="PR00420">
    <property type="entry name" value="RNGMNOXGNASE"/>
</dbReference>
<dbReference type="SUPFAM" id="SSF54373">
    <property type="entry name" value="FAD-linked reductases, C-terminal domain"/>
    <property type="match status" value="1"/>
</dbReference>
<evidence type="ECO:0000256" key="6">
    <source>
        <dbReference type="SAM" id="MobiDB-lite"/>
    </source>
</evidence>
<evidence type="ECO:0000256" key="5">
    <source>
        <dbReference type="ARBA" id="ARBA00023033"/>
    </source>
</evidence>
<feature type="region of interest" description="Disordered" evidence="6">
    <location>
        <begin position="1"/>
        <end position="81"/>
    </location>
</feature>
<evidence type="ECO:0000256" key="3">
    <source>
        <dbReference type="ARBA" id="ARBA00022827"/>
    </source>
</evidence>
<dbReference type="PANTHER" id="PTHR13789">
    <property type="entry name" value="MONOOXYGENASE"/>
    <property type="match status" value="1"/>
</dbReference>
<comment type="cofactor">
    <cofactor evidence="1">
        <name>FAD</name>
        <dbReference type="ChEBI" id="CHEBI:57692"/>
    </cofactor>
</comment>
<organism evidence="8 9">
    <name type="scientific">Orlajensenia flava</name>
    <dbReference type="NCBI Taxonomy" id="2565934"/>
    <lineage>
        <taxon>Bacteria</taxon>
        <taxon>Bacillati</taxon>
        <taxon>Actinomycetota</taxon>
        <taxon>Actinomycetes</taxon>
        <taxon>Micrococcales</taxon>
        <taxon>Microbacteriaceae</taxon>
        <taxon>Orlajensenia</taxon>
    </lineage>
</organism>
<dbReference type="EMBL" id="SSSN01000009">
    <property type="protein sequence ID" value="THG32541.1"/>
    <property type="molecule type" value="Genomic_DNA"/>
</dbReference>
<dbReference type="OrthoDB" id="9782160at2"/>
<dbReference type="GO" id="GO:0071949">
    <property type="term" value="F:FAD binding"/>
    <property type="evidence" value="ECO:0007669"/>
    <property type="project" value="InterPro"/>
</dbReference>
<dbReference type="PANTHER" id="PTHR13789:SF318">
    <property type="entry name" value="GERANYLGERANYL DIPHOSPHATE REDUCTASE"/>
    <property type="match status" value="1"/>
</dbReference>
<feature type="compositionally biased region" description="Low complexity" evidence="6">
    <location>
        <begin position="1"/>
        <end position="19"/>
    </location>
</feature>
<evidence type="ECO:0000313" key="8">
    <source>
        <dbReference type="EMBL" id="THG32541.1"/>
    </source>
</evidence>
<evidence type="ECO:0000256" key="2">
    <source>
        <dbReference type="ARBA" id="ARBA00022630"/>
    </source>
</evidence>
<keyword evidence="4" id="KW-0560">Oxidoreductase</keyword>